<dbReference type="PANTHER" id="PTHR24567">
    <property type="entry name" value="CRP FAMILY TRANSCRIPTIONAL REGULATORY PROTEIN"/>
    <property type="match status" value="1"/>
</dbReference>
<dbReference type="CDD" id="cd00038">
    <property type="entry name" value="CAP_ED"/>
    <property type="match status" value="1"/>
</dbReference>
<keyword evidence="7" id="KW-1185">Reference proteome</keyword>
<reference evidence="6 7" key="1">
    <citation type="submission" date="2020-02" db="EMBL/GenBank/DDBJ databases">
        <authorList>
            <person name="Yang Z."/>
        </authorList>
    </citation>
    <scope>NUCLEOTIDE SEQUENCE [LARGE SCALE GENOMIC DNA]</scope>
    <source>
        <strain evidence="6 7">HX-7-9</strain>
    </source>
</reference>
<dbReference type="SUPFAM" id="SSF51206">
    <property type="entry name" value="cAMP-binding domain-like"/>
    <property type="match status" value="1"/>
</dbReference>
<dbReference type="InterPro" id="IPR050397">
    <property type="entry name" value="Env_Response_Regulators"/>
</dbReference>
<dbReference type="GO" id="GO:0003677">
    <property type="term" value="F:DNA binding"/>
    <property type="evidence" value="ECO:0007669"/>
    <property type="project" value="UniProtKB-KW"/>
</dbReference>
<keyword evidence="1" id="KW-0805">Transcription regulation</keyword>
<dbReference type="GO" id="GO:0003700">
    <property type="term" value="F:DNA-binding transcription factor activity"/>
    <property type="evidence" value="ECO:0007669"/>
    <property type="project" value="TreeGrafter"/>
</dbReference>
<dbReference type="SUPFAM" id="SSF46785">
    <property type="entry name" value="Winged helix' DNA-binding domain"/>
    <property type="match status" value="1"/>
</dbReference>
<evidence type="ECO:0000256" key="3">
    <source>
        <dbReference type="ARBA" id="ARBA00023163"/>
    </source>
</evidence>
<dbReference type="Proteomes" id="UP000482578">
    <property type="component" value="Unassembled WGS sequence"/>
</dbReference>
<dbReference type="SMART" id="SM00419">
    <property type="entry name" value="HTH_CRP"/>
    <property type="match status" value="1"/>
</dbReference>
<feature type="domain" description="Cyclic nucleotide-binding" evidence="4">
    <location>
        <begin position="15"/>
        <end position="135"/>
    </location>
</feature>
<evidence type="ECO:0000259" key="5">
    <source>
        <dbReference type="PROSITE" id="PS51063"/>
    </source>
</evidence>
<dbReference type="RefSeq" id="WP_163317587.1">
    <property type="nucleotide sequence ID" value="NZ_JAAGAA010000015.1"/>
</dbReference>
<feature type="domain" description="HTH crp-type" evidence="5">
    <location>
        <begin position="149"/>
        <end position="219"/>
    </location>
</feature>
<dbReference type="Pfam" id="PF00027">
    <property type="entry name" value="cNMP_binding"/>
    <property type="match status" value="1"/>
</dbReference>
<evidence type="ECO:0000313" key="7">
    <source>
        <dbReference type="Proteomes" id="UP000482578"/>
    </source>
</evidence>
<evidence type="ECO:0000256" key="1">
    <source>
        <dbReference type="ARBA" id="ARBA00023015"/>
    </source>
</evidence>
<dbReference type="Pfam" id="PF13545">
    <property type="entry name" value="HTH_Crp_2"/>
    <property type="match status" value="1"/>
</dbReference>
<dbReference type="InterPro" id="IPR036390">
    <property type="entry name" value="WH_DNA-bd_sf"/>
</dbReference>
<dbReference type="PROSITE" id="PS51063">
    <property type="entry name" value="HTH_CRP_2"/>
    <property type="match status" value="1"/>
</dbReference>
<dbReference type="Gene3D" id="1.10.10.10">
    <property type="entry name" value="Winged helix-like DNA-binding domain superfamily/Winged helix DNA-binding domain"/>
    <property type="match status" value="1"/>
</dbReference>
<evidence type="ECO:0000259" key="4">
    <source>
        <dbReference type="PROSITE" id="PS50042"/>
    </source>
</evidence>
<protein>
    <submittedName>
        <fullName evidence="6">Crp/Fnr family transcriptional regulator</fullName>
    </submittedName>
</protein>
<gene>
    <name evidence="6" type="ORF">GZH52_14820</name>
</gene>
<accession>A0A6B2KUV7</accession>
<dbReference type="InterPro" id="IPR036388">
    <property type="entry name" value="WH-like_DNA-bd_sf"/>
</dbReference>
<dbReference type="InterPro" id="IPR014710">
    <property type="entry name" value="RmlC-like_jellyroll"/>
</dbReference>
<dbReference type="AlphaFoldDB" id="A0A6B2KUV7"/>
<comment type="caution">
    <text evidence="6">The sequence shown here is derived from an EMBL/GenBank/DDBJ whole genome shotgun (WGS) entry which is preliminary data.</text>
</comment>
<dbReference type="Gene3D" id="2.60.120.10">
    <property type="entry name" value="Jelly Rolls"/>
    <property type="match status" value="1"/>
</dbReference>
<dbReference type="PANTHER" id="PTHR24567:SF26">
    <property type="entry name" value="REGULATORY PROTEIN YEIL"/>
    <property type="match status" value="1"/>
</dbReference>
<dbReference type="InterPro" id="IPR000595">
    <property type="entry name" value="cNMP-bd_dom"/>
</dbReference>
<dbReference type="InterPro" id="IPR012318">
    <property type="entry name" value="HTH_CRP"/>
</dbReference>
<name>A0A6B2KUV7_9NEIS</name>
<proteinExistence type="predicted"/>
<evidence type="ECO:0000313" key="6">
    <source>
        <dbReference type="EMBL" id="NDV14045.1"/>
    </source>
</evidence>
<dbReference type="PROSITE" id="PS50042">
    <property type="entry name" value="CNMP_BINDING_3"/>
    <property type="match status" value="1"/>
</dbReference>
<dbReference type="GO" id="GO:0005829">
    <property type="term" value="C:cytosol"/>
    <property type="evidence" value="ECO:0007669"/>
    <property type="project" value="TreeGrafter"/>
</dbReference>
<evidence type="ECO:0000256" key="2">
    <source>
        <dbReference type="ARBA" id="ARBA00023125"/>
    </source>
</evidence>
<dbReference type="PRINTS" id="PR00034">
    <property type="entry name" value="HTHCRP"/>
</dbReference>
<sequence length="227" mass="25081">MLKTDQLSLLSHLPLFRQLNNAQLARLAGSVRMVHGERGKLIFQRGDSCVGFYIVVYGRVKLAISNRAGVEKIIEIFTPGQSFGEAALFAGQGYPANAEFLDDGLLLLIQNESIDLAMESDPQFARTLLAGLSMRLHGLIRDVERYSIESSAQRVIGYLLQELPDEADDHCTVCLTLSKNVIASRLNLTPETFSRVLSRLSQAGLIEVVGRYITLHNPKELSSFGCE</sequence>
<dbReference type="EMBL" id="JAAGAA010000015">
    <property type="protein sequence ID" value="NDV14045.1"/>
    <property type="molecule type" value="Genomic_DNA"/>
</dbReference>
<keyword evidence="3" id="KW-0804">Transcription</keyword>
<organism evidence="6 7">
    <name type="scientific">Crenobacter caeni</name>
    <dbReference type="NCBI Taxonomy" id="2705474"/>
    <lineage>
        <taxon>Bacteria</taxon>
        <taxon>Pseudomonadati</taxon>
        <taxon>Pseudomonadota</taxon>
        <taxon>Betaproteobacteria</taxon>
        <taxon>Neisseriales</taxon>
        <taxon>Neisseriaceae</taxon>
        <taxon>Crenobacter</taxon>
    </lineage>
</organism>
<dbReference type="SMART" id="SM00100">
    <property type="entry name" value="cNMP"/>
    <property type="match status" value="1"/>
</dbReference>
<keyword evidence="2" id="KW-0238">DNA-binding</keyword>
<dbReference type="InterPro" id="IPR018490">
    <property type="entry name" value="cNMP-bd_dom_sf"/>
</dbReference>